<evidence type="ECO:0000313" key="3">
    <source>
        <dbReference type="Proteomes" id="UP000827892"/>
    </source>
</evidence>
<gene>
    <name evidence="2" type="ORF">L3Y34_010043</name>
</gene>
<protein>
    <submittedName>
        <fullName evidence="2">Uncharacterized protein</fullName>
    </submittedName>
</protein>
<organism evidence="2 3">
    <name type="scientific">Caenorhabditis briggsae</name>
    <dbReference type="NCBI Taxonomy" id="6238"/>
    <lineage>
        <taxon>Eukaryota</taxon>
        <taxon>Metazoa</taxon>
        <taxon>Ecdysozoa</taxon>
        <taxon>Nematoda</taxon>
        <taxon>Chromadorea</taxon>
        <taxon>Rhabditida</taxon>
        <taxon>Rhabditina</taxon>
        <taxon>Rhabditomorpha</taxon>
        <taxon>Rhabditoidea</taxon>
        <taxon>Rhabditidae</taxon>
        <taxon>Peloderinae</taxon>
        <taxon>Caenorhabditis</taxon>
    </lineage>
</organism>
<dbReference type="EMBL" id="CP090895">
    <property type="protein sequence ID" value="ULT92680.1"/>
    <property type="molecule type" value="Genomic_DNA"/>
</dbReference>
<feature type="compositionally biased region" description="Pro residues" evidence="1">
    <location>
        <begin position="321"/>
        <end position="333"/>
    </location>
</feature>
<feature type="compositionally biased region" description="Polar residues" evidence="1">
    <location>
        <begin position="337"/>
        <end position="369"/>
    </location>
</feature>
<feature type="region of interest" description="Disordered" evidence="1">
    <location>
        <begin position="298"/>
        <end position="372"/>
    </location>
</feature>
<sequence>MVLLDTEYVRAVVHTVGTRARRGVASKVRALKLAHSQARLRSYSQCCERAAYIDGRCEFYPSLSIPWASEGTTNDGFKDTVWESRFPLSRLNSETDESAKTELRSLMMRDHELKTSSEAELQRLMMWQEFRRAGVDVNTCSPGYGYGIEARIEPIPLITERRSSCPSFGTQLYNQPIYEGDEDPLGLGIAPSVPTSSTTVLAKNGLDGIDLLYKGVPAPQHTGLVGGANGDFVANWPQTHSQAQTAPQKPMGFGPLDKLQKQFEDVKLISTSSGESTPTARSKADEWLDDVLRVSMSMSPTSPTSTVSPPGAAAYSTLPKSGPPPAHAPPPLPVRQAVSNGDPSIYQQQNSTRNSPAGINWNASPNPIQMQPIAPKAVDPFDVQWSRLEVNNAKAI</sequence>
<reference evidence="2 3" key="1">
    <citation type="submission" date="2022-02" db="EMBL/GenBank/DDBJ databases">
        <title>Chromosome-level reference genomes for two strains of Caenorhabditis briggsae: an improved platform for comparative genomics.</title>
        <authorList>
            <person name="Stevens L."/>
            <person name="Andersen E.C."/>
        </authorList>
    </citation>
    <scope>NUCLEOTIDE SEQUENCE [LARGE SCALE GENOMIC DNA]</scope>
    <source>
        <strain evidence="2">QX1410_ONT</strain>
        <tissue evidence="2">Whole-organism</tissue>
    </source>
</reference>
<evidence type="ECO:0000256" key="1">
    <source>
        <dbReference type="SAM" id="MobiDB-lite"/>
    </source>
</evidence>
<dbReference type="Proteomes" id="UP000827892">
    <property type="component" value="Chromosome V"/>
</dbReference>
<dbReference type="AlphaFoldDB" id="A0AAE9A7I9"/>
<proteinExistence type="predicted"/>
<evidence type="ECO:0000313" key="2">
    <source>
        <dbReference type="EMBL" id="ULT92680.1"/>
    </source>
</evidence>
<feature type="compositionally biased region" description="Low complexity" evidence="1">
    <location>
        <begin position="298"/>
        <end position="310"/>
    </location>
</feature>
<accession>A0AAE9A7I9</accession>
<name>A0AAE9A7I9_CAEBR</name>